<feature type="compositionally biased region" description="Pro residues" evidence="1">
    <location>
        <begin position="773"/>
        <end position="783"/>
    </location>
</feature>
<evidence type="ECO:0000256" key="1">
    <source>
        <dbReference type="SAM" id="MobiDB-lite"/>
    </source>
</evidence>
<dbReference type="AlphaFoldDB" id="A0A086SWV9"/>
<protein>
    <submittedName>
        <fullName evidence="4">von Willebrand factor A domain-containing protein 5A-like protein</fullName>
    </submittedName>
</protein>
<dbReference type="OrthoDB" id="1729737at2759"/>
<evidence type="ECO:0000259" key="3">
    <source>
        <dbReference type="PROSITE" id="PS51468"/>
    </source>
</evidence>
<dbReference type="EMBL" id="JPKY01000122">
    <property type="protein sequence ID" value="KFH41591.1"/>
    <property type="molecule type" value="Genomic_DNA"/>
</dbReference>
<dbReference type="PANTHER" id="PTHR45737">
    <property type="entry name" value="VON WILLEBRAND FACTOR A DOMAIN-CONTAINING PROTEIN 5A"/>
    <property type="match status" value="1"/>
</dbReference>
<dbReference type="InterPro" id="IPR013694">
    <property type="entry name" value="VIT"/>
</dbReference>
<dbReference type="InterPro" id="IPR002035">
    <property type="entry name" value="VWF_A"/>
</dbReference>
<dbReference type="PROSITE" id="PS50234">
    <property type="entry name" value="VWFA"/>
    <property type="match status" value="1"/>
</dbReference>
<dbReference type="STRING" id="857340.A0A086SWV9"/>
<gene>
    <name evidence="4" type="ORF">ACRE_076860</name>
</gene>
<comment type="caution">
    <text evidence="4">The sequence shown here is derived from an EMBL/GenBank/DDBJ whole genome shotgun (WGS) entry which is preliminary data.</text>
</comment>
<dbReference type="Pfam" id="PF13768">
    <property type="entry name" value="VWA_3"/>
    <property type="match status" value="1"/>
</dbReference>
<proteinExistence type="predicted"/>
<dbReference type="HOGENOM" id="CLU_003826_2_0_1"/>
<feature type="domain" description="VIT" evidence="3">
    <location>
        <begin position="6"/>
        <end position="138"/>
    </location>
</feature>
<dbReference type="SMART" id="SM00609">
    <property type="entry name" value="VIT"/>
    <property type="match status" value="1"/>
</dbReference>
<dbReference type="SUPFAM" id="SSF53300">
    <property type="entry name" value="vWA-like"/>
    <property type="match status" value="1"/>
</dbReference>
<accession>A0A086SWV9</accession>
<reference evidence="5" key="1">
    <citation type="journal article" date="2014" name="Genome Announc.">
        <title>Genome sequence and annotation of Acremonium chrysogenum, producer of the beta-lactam antibiotic cephalosporin C.</title>
        <authorList>
            <person name="Terfehr D."/>
            <person name="Dahlmann T.A."/>
            <person name="Specht T."/>
            <person name="Zadra I."/>
            <person name="Kuernsteiner H."/>
            <person name="Kueck U."/>
        </authorList>
    </citation>
    <scope>NUCLEOTIDE SEQUENCE [LARGE SCALE GENOMIC DNA]</scope>
    <source>
        <strain evidence="5">ATCC 11550 / CBS 779.69 / DSM 880 / IAM 14645 / JCM 23072 / IMI 49137</strain>
    </source>
</reference>
<dbReference type="PROSITE" id="PS51468">
    <property type="entry name" value="VIT"/>
    <property type="match status" value="1"/>
</dbReference>
<dbReference type="InterPro" id="IPR036465">
    <property type="entry name" value="vWFA_dom_sf"/>
</dbReference>
<dbReference type="SMART" id="SM00327">
    <property type="entry name" value="VWA"/>
    <property type="match status" value="1"/>
</dbReference>
<keyword evidence="5" id="KW-1185">Reference proteome</keyword>
<dbReference type="Proteomes" id="UP000029964">
    <property type="component" value="Unassembled WGS sequence"/>
</dbReference>
<feature type="domain" description="VWFA" evidence="2">
    <location>
        <begin position="285"/>
        <end position="457"/>
    </location>
</feature>
<name>A0A086SWV9_HAPC1</name>
<dbReference type="PANTHER" id="PTHR45737:SF6">
    <property type="entry name" value="VON WILLEBRAND FACTOR A DOMAIN-CONTAINING PROTEIN 5A"/>
    <property type="match status" value="1"/>
</dbReference>
<feature type="region of interest" description="Disordered" evidence="1">
    <location>
        <begin position="768"/>
        <end position="821"/>
    </location>
</feature>
<dbReference type="Gene3D" id="3.40.50.410">
    <property type="entry name" value="von Willebrand factor, type A domain"/>
    <property type="match status" value="1"/>
</dbReference>
<dbReference type="Pfam" id="PF08487">
    <property type="entry name" value="VIT"/>
    <property type="match status" value="1"/>
</dbReference>
<sequence length="921" mass="100273">MASLRRCGCFIIVDQLQKYIPLVRVDAHTTIVADASRTTLTQTFENPNPDKALEELRYVFPLYDGVSVVRFTCTVGSRIIRGVVKEKTKAKQVYDEAKAQGRTAGLLEQSMDAADVFTTKIGNVPAGETVRVDIEYVGELKHDAGADAIRFTIPTSIAPRYGSRLMLSESSSNVTPARQGFSVTVDAEMPKGSAIRSIQSPSHPISVKIGLSSKASTSDEPSLERASASLTLASTELDRDFVLQVSATNVGEPAAVLEAHPTIPDQRALMVSVVPKFDLPAERPEIVFICDRSGSMGAGNKIPNLVSALNVFLKSLPLGVKLNICSFGSHHKFLWERSRTYDQTTLDEAVAYVKNFGSDFGGTEMYQPMDQTFRRRYKDMNLEVFLLTDGQIWNQNKLFDLINHQVAKTQGAIRVFTLGIGRDASHALIEGVARAGNGFAQFVGDNEKMTRKVIRMLKASLMPHVRDYTLEVKYDRADSEDEEDFELVEKVTDALIASSKTTQGQRAFEVPKRVISLFNRAKNEDDDRSPADAASADAKYDHLPQIEEPRYLQAPFQIPPLFPFNRTSVYVILPDDRPSRNPKSVLLKGTSAHGPLELEIPVTKLKEEGEMIHQLAARKVIKELEEGRGWIFHAKSRNSTKLLKDGFDGRFPDMVEREAVRLGVKYQIAGKWCSFVAVGESGEDDDQAEVAIEVVRDVVQSTRPRVMSGGGSLKTRRAPLVGGGPIFSSRVLSKENMSSPQGPASSFSCFSRGAPMSSSVPQVESLGFDAAQAPPPPPPPPPAAAAAPLSGEGDEYSSDSEQGFALFDGDSTSPAPPSTDDPLQELASLQSFRGSWAWSAALEQTLGVDAAAADVAAKSAGLAQVGPDALATACVVAYLQKKLSDEKEAWEMMAEKAVSWLHGQVGQQQYGALARAVREIV</sequence>
<evidence type="ECO:0000313" key="4">
    <source>
        <dbReference type="EMBL" id="KFH41591.1"/>
    </source>
</evidence>
<organism evidence="4 5">
    <name type="scientific">Hapsidospora chrysogenum (strain ATCC 11550 / CBS 779.69 / DSM 880 / IAM 14645 / JCM 23072 / IMI 49137)</name>
    <name type="common">Acremonium chrysogenum</name>
    <dbReference type="NCBI Taxonomy" id="857340"/>
    <lineage>
        <taxon>Eukaryota</taxon>
        <taxon>Fungi</taxon>
        <taxon>Dikarya</taxon>
        <taxon>Ascomycota</taxon>
        <taxon>Pezizomycotina</taxon>
        <taxon>Sordariomycetes</taxon>
        <taxon>Hypocreomycetidae</taxon>
        <taxon>Hypocreales</taxon>
        <taxon>Bionectriaceae</taxon>
        <taxon>Hapsidospora</taxon>
    </lineage>
</organism>
<evidence type="ECO:0000313" key="5">
    <source>
        <dbReference type="Proteomes" id="UP000029964"/>
    </source>
</evidence>
<evidence type="ECO:0000259" key="2">
    <source>
        <dbReference type="PROSITE" id="PS50234"/>
    </source>
</evidence>